<dbReference type="SUPFAM" id="SSF55874">
    <property type="entry name" value="ATPase domain of HSP90 chaperone/DNA topoisomerase II/histidine kinase"/>
    <property type="match status" value="1"/>
</dbReference>
<sequence>MSTTRSHGMQGWSTTDDGHRVLVVDLDGMPGSVRDARHATTEFLAGVRVGRRLDAADAAVSDVLLVVAELVANACRHAPGPCRLTVTLTNAAAEIAVQDTAHGYLPIAGRRGRPAGYGLLIVTRLTGGIHVLPAPDGKIVRATVPLPGLWPRPVPV</sequence>
<evidence type="ECO:0000313" key="3">
    <source>
        <dbReference type="EMBL" id="MEU8134822.1"/>
    </source>
</evidence>
<evidence type="ECO:0000256" key="1">
    <source>
        <dbReference type="ARBA" id="ARBA00022527"/>
    </source>
</evidence>
<feature type="domain" description="Histidine kinase/HSP90-like ATPase" evidence="2">
    <location>
        <begin position="30"/>
        <end position="143"/>
    </location>
</feature>
<keyword evidence="3" id="KW-0547">Nucleotide-binding</keyword>
<protein>
    <submittedName>
        <fullName evidence="3">ATP-binding protein</fullName>
        <ecNumber evidence="3">2.7.13.3</ecNumber>
    </submittedName>
</protein>
<keyword evidence="3" id="KW-0808">Transferase</keyword>
<evidence type="ECO:0000313" key="4">
    <source>
        <dbReference type="Proteomes" id="UP001551482"/>
    </source>
</evidence>
<dbReference type="Gene3D" id="3.30.565.10">
    <property type="entry name" value="Histidine kinase-like ATPase, C-terminal domain"/>
    <property type="match status" value="1"/>
</dbReference>
<dbReference type="PANTHER" id="PTHR35526">
    <property type="entry name" value="ANTI-SIGMA-F FACTOR RSBW-RELATED"/>
    <property type="match status" value="1"/>
</dbReference>
<name>A0ABV3DGD1_9ACTN</name>
<organism evidence="3 4">
    <name type="scientific">Streptodolium elevatio</name>
    <dbReference type="NCBI Taxonomy" id="3157996"/>
    <lineage>
        <taxon>Bacteria</taxon>
        <taxon>Bacillati</taxon>
        <taxon>Actinomycetota</taxon>
        <taxon>Actinomycetes</taxon>
        <taxon>Kitasatosporales</taxon>
        <taxon>Streptomycetaceae</taxon>
        <taxon>Streptodolium</taxon>
    </lineage>
</organism>
<comment type="caution">
    <text evidence="3">The sequence shown here is derived from an EMBL/GenBank/DDBJ whole genome shotgun (WGS) entry which is preliminary data.</text>
</comment>
<dbReference type="EC" id="2.7.13.3" evidence="3"/>
<dbReference type="CDD" id="cd16936">
    <property type="entry name" value="HATPase_RsbW-like"/>
    <property type="match status" value="1"/>
</dbReference>
<keyword evidence="1" id="KW-0418">Kinase</keyword>
<evidence type="ECO:0000259" key="2">
    <source>
        <dbReference type="Pfam" id="PF13581"/>
    </source>
</evidence>
<reference evidence="3 4" key="1">
    <citation type="submission" date="2024-06" db="EMBL/GenBank/DDBJ databases">
        <title>The Natural Products Discovery Center: Release of the First 8490 Sequenced Strains for Exploring Actinobacteria Biosynthetic Diversity.</title>
        <authorList>
            <person name="Kalkreuter E."/>
            <person name="Kautsar S.A."/>
            <person name="Yang D."/>
            <person name="Bader C.D."/>
            <person name="Teijaro C.N."/>
            <person name="Fluegel L."/>
            <person name="Davis C.M."/>
            <person name="Simpson J.R."/>
            <person name="Lauterbach L."/>
            <person name="Steele A.D."/>
            <person name="Gui C."/>
            <person name="Meng S."/>
            <person name="Li G."/>
            <person name="Viehrig K."/>
            <person name="Ye F."/>
            <person name="Su P."/>
            <person name="Kiefer A.F."/>
            <person name="Nichols A."/>
            <person name="Cepeda A.J."/>
            <person name="Yan W."/>
            <person name="Fan B."/>
            <person name="Jiang Y."/>
            <person name="Adhikari A."/>
            <person name="Zheng C.-J."/>
            <person name="Schuster L."/>
            <person name="Cowan T.M."/>
            <person name="Smanski M.J."/>
            <person name="Chevrette M.G."/>
            <person name="De Carvalho L.P.S."/>
            <person name="Shen B."/>
        </authorList>
    </citation>
    <scope>NUCLEOTIDE SEQUENCE [LARGE SCALE GENOMIC DNA]</scope>
    <source>
        <strain evidence="3 4">NPDC048946</strain>
    </source>
</reference>
<dbReference type="Proteomes" id="UP001551482">
    <property type="component" value="Unassembled WGS sequence"/>
</dbReference>
<dbReference type="PANTHER" id="PTHR35526:SF3">
    <property type="entry name" value="ANTI-SIGMA-F FACTOR RSBW"/>
    <property type="match status" value="1"/>
</dbReference>
<dbReference type="InterPro" id="IPR050267">
    <property type="entry name" value="Anti-sigma-factor_SerPK"/>
</dbReference>
<keyword evidence="4" id="KW-1185">Reference proteome</keyword>
<dbReference type="RefSeq" id="WP_358353796.1">
    <property type="nucleotide sequence ID" value="NZ_JBEZFP010000032.1"/>
</dbReference>
<dbReference type="Pfam" id="PF13581">
    <property type="entry name" value="HATPase_c_2"/>
    <property type="match status" value="1"/>
</dbReference>
<dbReference type="InterPro" id="IPR003594">
    <property type="entry name" value="HATPase_dom"/>
</dbReference>
<accession>A0ABV3DGD1</accession>
<keyword evidence="1" id="KW-0723">Serine/threonine-protein kinase</keyword>
<gene>
    <name evidence="3" type="ORF">AB0C36_15055</name>
</gene>
<proteinExistence type="predicted"/>
<dbReference type="EMBL" id="JBEZFP010000032">
    <property type="protein sequence ID" value="MEU8134822.1"/>
    <property type="molecule type" value="Genomic_DNA"/>
</dbReference>
<keyword evidence="3" id="KW-0067">ATP-binding</keyword>
<dbReference type="GO" id="GO:0004673">
    <property type="term" value="F:protein histidine kinase activity"/>
    <property type="evidence" value="ECO:0007669"/>
    <property type="project" value="UniProtKB-EC"/>
</dbReference>
<dbReference type="GO" id="GO:0005524">
    <property type="term" value="F:ATP binding"/>
    <property type="evidence" value="ECO:0007669"/>
    <property type="project" value="UniProtKB-KW"/>
</dbReference>
<dbReference type="InterPro" id="IPR036890">
    <property type="entry name" value="HATPase_C_sf"/>
</dbReference>